<feature type="region of interest" description="Disordered" evidence="1">
    <location>
        <begin position="31"/>
        <end position="51"/>
    </location>
</feature>
<gene>
    <name evidence="2" type="ORF">PZE19_01325</name>
</gene>
<feature type="region of interest" description="Disordered" evidence="1">
    <location>
        <begin position="102"/>
        <end position="164"/>
    </location>
</feature>
<keyword evidence="3" id="KW-1185">Reference proteome</keyword>
<evidence type="ECO:0008006" key="4">
    <source>
        <dbReference type="Google" id="ProtNLM"/>
    </source>
</evidence>
<organism evidence="2 3">
    <name type="scientific">Paludisphaera mucosa</name>
    <dbReference type="NCBI Taxonomy" id="3030827"/>
    <lineage>
        <taxon>Bacteria</taxon>
        <taxon>Pseudomonadati</taxon>
        <taxon>Planctomycetota</taxon>
        <taxon>Planctomycetia</taxon>
        <taxon>Isosphaerales</taxon>
        <taxon>Isosphaeraceae</taxon>
        <taxon>Paludisphaera</taxon>
    </lineage>
</organism>
<feature type="compositionally biased region" description="Basic residues" evidence="1">
    <location>
        <begin position="143"/>
        <end position="153"/>
    </location>
</feature>
<dbReference type="EMBL" id="JARRAG010000001">
    <property type="protein sequence ID" value="MDG3002417.1"/>
    <property type="molecule type" value="Genomic_DNA"/>
</dbReference>
<dbReference type="RefSeq" id="WP_277858781.1">
    <property type="nucleotide sequence ID" value="NZ_JARRAG010000001.1"/>
</dbReference>
<evidence type="ECO:0000313" key="2">
    <source>
        <dbReference type="EMBL" id="MDG3002417.1"/>
    </source>
</evidence>
<proteinExistence type="predicted"/>
<accession>A0ABT6F4H8</accession>
<comment type="caution">
    <text evidence="2">The sequence shown here is derived from an EMBL/GenBank/DDBJ whole genome shotgun (WGS) entry which is preliminary data.</text>
</comment>
<dbReference type="Proteomes" id="UP001216907">
    <property type="component" value="Unassembled WGS sequence"/>
</dbReference>
<dbReference type="SUPFAM" id="SSF46689">
    <property type="entry name" value="Homeodomain-like"/>
    <property type="match status" value="1"/>
</dbReference>
<evidence type="ECO:0000313" key="3">
    <source>
        <dbReference type="Proteomes" id="UP001216907"/>
    </source>
</evidence>
<evidence type="ECO:0000256" key="1">
    <source>
        <dbReference type="SAM" id="MobiDB-lite"/>
    </source>
</evidence>
<protein>
    <recommendedName>
        <fullName evidence="4">Transposase</fullName>
    </recommendedName>
</protein>
<feature type="compositionally biased region" description="Polar residues" evidence="1">
    <location>
        <begin position="103"/>
        <end position="118"/>
    </location>
</feature>
<dbReference type="InterPro" id="IPR009057">
    <property type="entry name" value="Homeodomain-like_sf"/>
</dbReference>
<sequence length="180" mass="20195">MADAGWSAPKNAAHLGRCGQTVRDLLKDFHGRETGAFQPRRPGPPPDAARRDRVAEELRRLLAEDRTWTSHQLSEALVGCGVRLGPRQLRRHLKRMRARYRRTASTLKQGWSGRTPSGSREPRMCRPRCRPSSPRSKVGDRSGRRHGASRRCRGVPPIRAAGPDDDGHVHVIEVVVARRV</sequence>
<name>A0ABT6F4H8_9BACT</name>
<reference evidence="2 3" key="1">
    <citation type="submission" date="2023-03" db="EMBL/GenBank/DDBJ databases">
        <title>Paludisphaera mucosa sp. nov. a novel planctomycete from northern fen.</title>
        <authorList>
            <person name="Ivanova A."/>
        </authorList>
    </citation>
    <scope>NUCLEOTIDE SEQUENCE [LARGE SCALE GENOMIC DNA]</scope>
    <source>
        <strain evidence="2 3">Pla2</strain>
    </source>
</reference>